<name>A0A6A4I3Z3_9AGAR</name>
<accession>A0A6A4I3Z3</accession>
<sequence length="104" mass="11515">MAQNAWSTATVAPILVQGPAGGSKKNSTNEEWPRCACRSSARHLMSFAIIQVHYDGFSVRNVPPVASRHILVYAYMLGKYTLRWGFYRTAAILCRAPNCHSACL</sequence>
<proteinExistence type="predicted"/>
<organism evidence="1 2">
    <name type="scientific">Gymnopus androsaceus JB14</name>
    <dbReference type="NCBI Taxonomy" id="1447944"/>
    <lineage>
        <taxon>Eukaryota</taxon>
        <taxon>Fungi</taxon>
        <taxon>Dikarya</taxon>
        <taxon>Basidiomycota</taxon>
        <taxon>Agaricomycotina</taxon>
        <taxon>Agaricomycetes</taxon>
        <taxon>Agaricomycetidae</taxon>
        <taxon>Agaricales</taxon>
        <taxon>Marasmiineae</taxon>
        <taxon>Omphalotaceae</taxon>
        <taxon>Gymnopus</taxon>
    </lineage>
</organism>
<dbReference type="AlphaFoldDB" id="A0A6A4I3Z3"/>
<protein>
    <submittedName>
        <fullName evidence="1">Uncharacterized protein</fullName>
    </submittedName>
</protein>
<evidence type="ECO:0000313" key="2">
    <source>
        <dbReference type="Proteomes" id="UP000799118"/>
    </source>
</evidence>
<gene>
    <name evidence="1" type="ORF">BT96DRAFT_1064042</name>
</gene>
<evidence type="ECO:0000313" key="1">
    <source>
        <dbReference type="EMBL" id="KAE9405459.1"/>
    </source>
</evidence>
<dbReference type="Proteomes" id="UP000799118">
    <property type="component" value="Unassembled WGS sequence"/>
</dbReference>
<reference evidence="1" key="1">
    <citation type="journal article" date="2019" name="Environ. Microbiol.">
        <title>Fungal ecological strategies reflected in gene transcription - a case study of two litter decomposers.</title>
        <authorList>
            <person name="Barbi F."/>
            <person name="Kohler A."/>
            <person name="Barry K."/>
            <person name="Baskaran P."/>
            <person name="Daum C."/>
            <person name="Fauchery L."/>
            <person name="Ihrmark K."/>
            <person name="Kuo A."/>
            <person name="LaButti K."/>
            <person name="Lipzen A."/>
            <person name="Morin E."/>
            <person name="Grigoriev I.V."/>
            <person name="Henrissat B."/>
            <person name="Lindahl B."/>
            <person name="Martin F."/>
        </authorList>
    </citation>
    <scope>NUCLEOTIDE SEQUENCE</scope>
    <source>
        <strain evidence="1">JB14</strain>
    </source>
</reference>
<keyword evidence="2" id="KW-1185">Reference proteome</keyword>
<dbReference type="EMBL" id="ML769409">
    <property type="protein sequence ID" value="KAE9405459.1"/>
    <property type="molecule type" value="Genomic_DNA"/>
</dbReference>
<dbReference type="OrthoDB" id="3582307at2759"/>